<feature type="signal peptide" evidence="4">
    <location>
        <begin position="1"/>
        <end position="36"/>
    </location>
</feature>
<keyword evidence="2 4" id="KW-0732">Signal</keyword>
<dbReference type="GO" id="GO:0044780">
    <property type="term" value="P:bacterial-type flagellum assembly"/>
    <property type="evidence" value="ECO:0007669"/>
    <property type="project" value="InterPro"/>
</dbReference>
<organism evidence="6 7">
    <name type="scientific">Brevirhabdus pacifica</name>
    <dbReference type="NCBI Taxonomy" id="1267768"/>
    <lineage>
        <taxon>Bacteria</taxon>
        <taxon>Pseudomonadati</taxon>
        <taxon>Pseudomonadota</taxon>
        <taxon>Alphaproteobacteria</taxon>
        <taxon>Rhodobacterales</taxon>
        <taxon>Paracoccaceae</taxon>
        <taxon>Brevirhabdus</taxon>
    </lineage>
</organism>
<evidence type="ECO:0000256" key="2">
    <source>
        <dbReference type="ARBA" id="ARBA00022729"/>
    </source>
</evidence>
<dbReference type="InterPro" id="IPR039246">
    <property type="entry name" value="Flagellar_FlgA"/>
</dbReference>
<dbReference type="EMBL" id="CP019124">
    <property type="protein sequence ID" value="APX90985.1"/>
    <property type="molecule type" value="Genomic_DNA"/>
</dbReference>
<dbReference type="STRING" id="1267768.BV394_05365"/>
<evidence type="ECO:0000313" key="6">
    <source>
        <dbReference type="EMBL" id="APX90985.1"/>
    </source>
</evidence>
<name>A0A1U7DM46_9RHOB</name>
<comment type="similarity">
    <text evidence="4">Belongs to the FlgA family.</text>
</comment>
<dbReference type="PANTHER" id="PTHR36307:SF1">
    <property type="entry name" value="FLAGELLA BASAL BODY P-RING FORMATION PROTEIN FLGA"/>
    <property type="match status" value="1"/>
</dbReference>
<comment type="function">
    <text evidence="4">Involved in the assembly process of the P-ring formation. It may associate with FlgF on the rod constituting a structure essential for the P-ring assembly or may act as a modulator protein for the P-ring assembly.</text>
</comment>
<keyword evidence="4" id="KW-1005">Bacterial flagellum biogenesis</keyword>
<dbReference type="CDD" id="cd11614">
    <property type="entry name" value="SAF_CpaB_FlgA_like"/>
    <property type="match status" value="1"/>
</dbReference>
<dbReference type="InterPro" id="IPR013974">
    <property type="entry name" value="SAF"/>
</dbReference>
<dbReference type="NCBIfam" id="TIGR03170">
    <property type="entry name" value="flgA_cterm"/>
    <property type="match status" value="1"/>
</dbReference>
<evidence type="ECO:0000256" key="4">
    <source>
        <dbReference type="RuleBase" id="RU362063"/>
    </source>
</evidence>
<evidence type="ECO:0000313" key="7">
    <source>
        <dbReference type="Proteomes" id="UP000187266"/>
    </source>
</evidence>
<feature type="chain" id="PRO_5011814183" description="Flagella basal body P-ring formation protein FlgA" evidence="4">
    <location>
        <begin position="37"/>
        <end position="237"/>
    </location>
</feature>
<dbReference type="InterPro" id="IPR017585">
    <property type="entry name" value="SAF_FlgA"/>
</dbReference>
<dbReference type="PANTHER" id="PTHR36307">
    <property type="entry name" value="FLAGELLA BASAL BODY P-RING FORMATION PROTEIN FLGA"/>
    <property type="match status" value="1"/>
</dbReference>
<feature type="domain" description="SAF" evidence="5">
    <location>
        <begin position="112"/>
        <end position="174"/>
    </location>
</feature>
<gene>
    <name evidence="6" type="ORF">BV394_05365</name>
</gene>
<evidence type="ECO:0000256" key="3">
    <source>
        <dbReference type="ARBA" id="ARBA00022764"/>
    </source>
</evidence>
<keyword evidence="6" id="KW-0282">Flagellum</keyword>
<evidence type="ECO:0000259" key="5">
    <source>
        <dbReference type="SMART" id="SM00858"/>
    </source>
</evidence>
<dbReference type="Gene3D" id="2.30.30.760">
    <property type="match status" value="1"/>
</dbReference>
<dbReference type="GO" id="GO:0042597">
    <property type="term" value="C:periplasmic space"/>
    <property type="evidence" value="ECO:0007669"/>
    <property type="project" value="UniProtKB-SubCell"/>
</dbReference>
<evidence type="ECO:0000256" key="1">
    <source>
        <dbReference type="ARBA" id="ARBA00004418"/>
    </source>
</evidence>
<keyword evidence="7" id="KW-1185">Reference proteome</keyword>
<keyword evidence="3 4" id="KW-0574">Periplasm</keyword>
<reference evidence="6 7" key="1">
    <citation type="submission" date="2017-01" db="EMBL/GenBank/DDBJ databases">
        <title>Genomic analysis of Xuhuaishuia manganoxidans DY6-4.</title>
        <authorList>
            <person name="Wang X."/>
        </authorList>
    </citation>
    <scope>NUCLEOTIDE SEQUENCE [LARGE SCALE GENOMIC DNA]</scope>
    <source>
        <strain evidence="6 7">DY6-4</strain>
    </source>
</reference>
<dbReference type="OrthoDB" id="7727421at2"/>
<keyword evidence="6" id="KW-0969">Cilium</keyword>
<dbReference type="AlphaFoldDB" id="A0A1U7DM46"/>
<comment type="subcellular location">
    <subcellularLocation>
        <location evidence="1 4">Periplasm</location>
    </subcellularLocation>
</comment>
<dbReference type="Gene3D" id="3.90.1210.10">
    <property type="entry name" value="Antifreeze-like/N-acetylneuraminic acid synthase C-terminal domain"/>
    <property type="match status" value="1"/>
</dbReference>
<dbReference type="RefSeq" id="WP_076981001.1">
    <property type="nucleotide sequence ID" value="NZ_CP019124.1"/>
</dbReference>
<dbReference type="SMART" id="SM00858">
    <property type="entry name" value="SAF"/>
    <property type="match status" value="1"/>
</dbReference>
<proteinExistence type="inferred from homology"/>
<dbReference type="Proteomes" id="UP000187266">
    <property type="component" value="Chromosome"/>
</dbReference>
<dbReference type="Pfam" id="PF13144">
    <property type="entry name" value="ChapFlgA"/>
    <property type="match status" value="1"/>
</dbReference>
<sequence>MSRAPLPGRSLGHGRLLLALALVAAAALLPPAPARAATEALSVLIEERARDTLGPTLPENGTVEVTLAPGAVERAVMLSAFWMDTATGRFVANAVTPAGQVQRVSGLALLTVDVPVPNRRMLPGEIVTEADLATVALPHGRLSAFALTETTKLVGMQVRRVLTQGRPIVAQSIQPPQVIDRGDQITIRYSDGNLSLAAPGRALAGAALGEDVKIVNLVSNTSLVGTATGKGIVEVSQ</sequence>
<accession>A0A1U7DM46</accession>
<protein>
    <recommendedName>
        <fullName evidence="4">Flagella basal body P-ring formation protein FlgA</fullName>
    </recommendedName>
</protein>
<keyword evidence="6" id="KW-0966">Cell projection</keyword>